<dbReference type="AlphaFoldDB" id="A0A1B8B0R1"/>
<gene>
    <name evidence="5" type="ORF">FPOA_00268</name>
</gene>
<dbReference type="InterPro" id="IPR039903">
    <property type="entry name" value="Zswim2"/>
</dbReference>
<feature type="domain" description="RING-type" evidence="3">
    <location>
        <begin position="319"/>
        <end position="364"/>
    </location>
</feature>
<dbReference type="Gene3D" id="3.90.180.10">
    <property type="entry name" value="Medium-chain alcohol dehydrogenases, catalytic domain"/>
    <property type="match status" value="1"/>
</dbReference>
<dbReference type="EMBL" id="LYXU01000001">
    <property type="protein sequence ID" value="OBS26327.1"/>
    <property type="molecule type" value="Genomic_DNA"/>
</dbReference>
<dbReference type="GO" id="GO:0016491">
    <property type="term" value="F:oxidoreductase activity"/>
    <property type="evidence" value="ECO:0007669"/>
    <property type="project" value="InterPro"/>
</dbReference>
<dbReference type="PANTHER" id="PTHR21540:SF0">
    <property type="entry name" value="PHD FAMILY PROTEIN"/>
    <property type="match status" value="1"/>
</dbReference>
<feature type="compositionally biased region" description="Basic and acidic residues" evidence="2">
    <location>
        <begin position="95"/>
        <end position="110"/>
    </location>
</feature>
<organism evidence="5 6">
    <name type="scientific">Fusarium poae</name>
    <dbReference type="NCBI Taxonomy" id="36050"/>
    <lineage>
        <taxon>Eukaryota</taxon>
        <taxon>Fungi</taxon>
        <taxon>Dikarya</taxon>
        <taxon>Ascomycota</taxon>
        <taxon>Pezizomycotina</taxon>
        <taxon>Sordariomycetes</taxon>
        <taxon>Hypocreomycetidae</taxon>
        <taxon>Hypocreales</taxon>
        <taxon>Nectriaceae</taxon>
        <taxon>Fusarium</taxon>
    </lineage>
</organism>
<dbReference type="STRING" id="36050.A0A1B8B0R1"/>
<feature type="region of interest" description="Disordered" evidence="2">
    <location>
        <begin position="1"/>
        <end position="190"/>
    </location>
</feature>
<evidence type="ECO:0000313" key="6">
    <source>
        <dbReference type="Proteomes" id="UP000091967"/>
    </source>
</evidence>
<evidence type="ECO:0000259" key="4">
    <source>
        <dbReference type="PROSITE" id="PS50966"/>
    </source>
</evidence>
<dbReference type="PANTHER" id="PTHR21540">
    <property type="entry name" value="RING FINGER AND SWIM DOMAIN-CONTAINING PROTEIN 2"/>
    <property type="match status" value="1"/>
</dbReference>
<feature type="domain" description="SWIM-type" evidence="4">
    <location>
        <begin position="241"/>
        <end position="274"/>
    </location>
</feature>
<dbReference type="InterPro" id="IPR013154">
    <property type="entry name" value="ADH-like_N"/>
</dbReference>
<comment type="caution">
    <text evidence="5">The sequence shown here is derived from an EMBL/GenBank/DDBJ whole genome shotgun (WGS) entry which is preliminary data.</text>
</comment>
<proteinExistence type="predicted"/>
<dbReference type="Proteomes" id="UP000091967">
    <property type="component" value="Unassembled WGS sequence"/>
</dbReference>
<dbReference type="PROSITE" id="PS50966">
    <property type="entry name" value="ZF_SWIM"/>
    <property type="match status" value="1"/>
</dbReference>
<dbReference type="InterPro" id="IPR001841">
    <property type="entry name" value="Znf_RING"/>
</dbReference>
<dbReference type="SUPFAM" id="SSF50129">
    <property type="entry name" value="GroES-like"/>
    <property type="match status" value="1"/>
</dbReference>
<reference evidence="5 6" key="1">
    <citation type="submission" date="2016-06" db="EMBL/GenBank/DDBJ databases">
        <title>Living apart together: crosstalk between the core and supernumerary genomes in a fungal plant pathogen.</title>
        <authorList>
            <person name="Vanheule A."/>
            <person name="Audenaert K."/>
            <person name="Warris S."/>
            <person name="Van De Geest H."/>
            <person name="Schijlen E."/>
            <person name="Hofte M."/>
            <person name="De Saeger S."/>
            <person name="Haesaert G."/>
            <person name="Waalwijk C."/>
            <person name="Van Der Lee T."/>
        </authorList>
    </citation>
    <scope>NUCLEOTIDE SEQUENCE [LARGE SCALE GENOMIC DNA]</scope>
    <source>
        <strain evidence="5 6">2516</strain>
    </source>
</reference>
<dbReference type="GO" id="GO:0061630">
    <property type="term" value="F:ubiquitin protein ligase activity"/>
    <property type="evidence" value="ECO:0007669"/>
    <property type="project" value="InterPro"/>
</dbReference>
<dbReference type="SUPFAM" id="SSF57850">
    <property type="entry name" value="RING/U-box"/>
    <property type="match status" value="1"/>
</dbReference>
<dbReference type="Gene3D" id="3.30.40.10">
    <property type="entry name" value="Zinc/RING finger domain, C3HC4 (zinc finger)"/>
    <property type="match status" value="1"/>
</dbReference>
<dbReference type="CDD" id="cd05289">
    <property type="entry name" value="MDR_like_2"/>
    <property type="match status" value="1"/>
</dbReference>
<evidence type="ECO:0000256" key="1">
    <source>
        <dbReference type="PROSITE-ProRule" id="PRU00175"/>
    </source>
</evidence>
<dbReference type="InterPro" id="IPR036291">
    <property type="entry name" value="NAD(P)-bd_dom_sf"/>
</dbReference>
<dbReference type="PROSITE" id="PS50089">
    <property type="entry name" value="ZF_RING_2"/>
    <property type="match status" value="1"/>
</dbReference>
<accession>A0A1B8B0R1</accession>
<keyword evidence="1" id="KW-0479">Metal-binding</keyword>
<dbReference type="GO" id="GO:0008270">
    <property type="term" value="F:zinc ion binding"/>
    <property type="evidence" value="ECO:0007669"/>
    <property type="project" value="UniProtKB-KW"/>
</dbReference>
<keyword evidence="6" id="KW-1185">Reference proteome</keyword>
<dbReference type="InterPro" id="IPR011032">
    <property type="entry name" value="GroES-like_sf"/>
</dbReference>
<evidence type="ECO:0008006" key="7">
    <source>
        <dbReference type="Google" id="ProtNLM"/>
    </source>
</evidence>
<dbReference type="InterPro" id="IPR020843">
    <property type="entry name" value="ER"/>
</dbReference>
<dbReference type="InterPro" id="IPR007527">
    <property type="entry name" value="Znf_SWIM"/>
</dbReference>
<dbReference type="Pfam" id="PF08240">
    <property type="entry name" value="ADH_N"/>
    <property type="match status" value="1"/>
</dbReference>
<dbReference type="OMA" id="RECKFRT"/>
<protein>
    <recommendedName>
        <fullName evidence="7">RING-type domain-containing protein</fullName>
    </recommendedName>
</protein>
<sequence length="791" mass="87692">MRVLRSQTRRTAAAAENVVTPQKKVSRKPTNKKTPEAGQASKDPVKLPTPPPSTRKGKVTKPATEDESPQVEKETIPTLSPLPSNRKRKLPASPEAKKEATPKKQKKEASQEPPDLTPSSSTRKRKLPARDASPKSKKETTPKEQEKEASQEPADLTPSPSTRKRKLPIEDKSPKTTAKKQKKEKAEKRECKFRTQPPKFFDRVLARALGETFYIIERLSCGTEACPGEDFELVGSTGSTYTVNIGKRLSCSCPQHSLGFQQCKHIVFIMKKVLNAPDHLLYQQALISTELKSIFDSAPSFSAEPQEKPVQRRPIEGNCPICFFKLDEKKKASIVWCSASCGHNFHMQCLKICARPKSVTCPVCCSDWKGNKKLVTEINQDEYDATHRFVARHNIVGGEHETDGLLDAMSTQARWYKIANRRKMSTLPSTTRTLVAPKKCLPAEYTVIEEPIPTITKPNEVLVKMKAVCINTGDTKFASGQLGFLFGDRVKFPFALGMEGSGVVEAVGSAVTEFKVDDEVYGVEYEKPLFSRPPAKWCSDYVVTEAKFLHKKPEHTSFEEAAALPALTVVAYQTIKHGLQLGGLDNLVGQTVYIPAALSGTGSLMIQVAKNYFGAEKIISTVSTAKMGLVEEYLPGLVDQLYDYKTQNVVEMVGRGTIDFAVSTQFSTLDDCIAILKPKAGILASIASVPKSEVMLKMMGPKLFPAWLGWLLDVFQWWYTWKLRGTNIKYEFFSGNPGIMEDVEVAAGMIKQGKVKGICTVVDFENLEDIRNACDKVYKIQGGPGKLVIRM</sequence>
<dbReference type="SUPFAM" id="SSF51735">
    <property type="entry name" value="NAD(P)-binding Rossmann-fold domains"/>
    <property type="match status" value="1"/>
</dbReference>
<feature type="compositionally biased region" description="Polar residues" evidence="2">
    <location>
        <begin position="1"/>
        <end position="10"/>
    </location>
</feature>
<feature type="compositionally biased region" description="Basic and acidic residues" evidence="2">
    <location>
        <begin position="128"/>
        <end position="150"/>
    </location>
</feature>
<evidence type="ECO:0000313" key="5">
    <source>
        <dbReference type="EMBL" id="OBS26327.1"/>
    </source>
</evidence>
<evidence type="ECO:0000256" key="2">
    <source>
        <dbReference type="SAM" id="MobiDB-lite"/>
    </source>
</evidence>
<dbReference type="InterPro" id="IPR013083">
    <property type="entry name" value="Znf_RING/FYVE/PHD"/>
</dbReference>
<dbReference type="Gene3D" id="3.40.50.720">
    <property type="entry name" value="NAD(P)-binding Rossmann-like Domain"/>
    <property type="match status" value="1"/>
</dbReference>
<name>A0A1B8B0R1_FUSPO</name>
<keyword evidence="1" id="KW-0862">Zinc</keyword>
<evidence type="ECO:0000259" key="3">
    <source>
        <dbReference type="PROSITE" id="PS50089"/>
    </source>
</evidence>
<dbReference type="SMART" id="SM00829">
    <property type="entry name" value="PKS_ER"/>
    <property type="match status" value="1"/>
</dbReference>
<keyword evidence="1" id="KW-0863">Zinc-finger</keyword>